<dbReference type="GO" id="GO:0016567">
    <property type="term" value="P:protein ubiquitination"/>
    <property type="evidence" value="ECO:0007669"/>
    <property type="project" value="TreeGrafter"/>
</dbReference>
<dbReference type="Gene3D" id="1.25.40.20">
    <property type="entry name" value="Ankyrin repeat-containing domain"/>
    <property type="match status" value="2"/>
</dbReference>
<feature type="compositionally biased region" description="Basic residues" evidence="5">
    <location>
        <begin position="130"/>
        <end position="146"/>
    </location>
</feature>
<dbReference type="InterPro" id="IPR036770">
    <property type="entry name" value="Ankyrin_rpt-contain_sf"/>
</dbReference>
<dbReference type="Pfam" id="PF12796">
    <property type="entry name" value="Ank_2"/>
    <property type="match status" value="1"/>
</dbReference>
<dbReference type="SMART" id="SM00248">
    <property type="entry name" value="ANK"/>
    <property type="match status" value="5"/>
</dbReference>
<dbReference type="SUPFAM" id="SSF48403">
    <property type="entry name" value="Ankyrin repeat"/>
    <property type="match status" value="1"/>
</dbReference>
<evidence type="ECO:0000313" key="8">
    <source>
        <dbReference type="Proteomes" id="UP001230188"/>
    </source>
</evidence>
<reference evidence="7" key="1">
    <citation type="submission" date="2023-01" db="EMBL/GenBank/DDBJ databases">
        <title>Metagenome sequencing of chrysophaentin producing Chrysophaeum taylorii.</title>
        <authorList>
            <person name="Davison J."/>
            <person name="Bewley C."/>
        </authorList>
    </citation>
    <scope>NUCLEOTIDE SEQUENCE</scope>
    <source>
        <strain evidence="7">NIES-1699</strain>
    </source>
</reference>
<comment type="similarity">
    <text evidence="1">Belongs to the ankyrin SOCS box (ASB) family.</text>
</comment>
<evidence type="ECO:0000256" key="4">
    <source>
        <dbReference type="PROSITE-ProRule" id="PRU00023"/>
    </source>
</evidence>
<evidence type="ECO:0000259" key="6">
    <source>
        <dbReference type="Pfam" id="PF13290"/>
    </source>
</evidence>
<dbReference type="InterPro" id="IPR002110">
    <property type="entry name" value="Ankyrin_rpt"/>
</dbReference>
<evidence type="ECO:0000256" key="5">
    <source>
        <dbReference type="SAM" id="MobiDB-lite"/>
    </source>
</evidence>
<accession>A0AAD7XRC1</accession>
<sequence length="594" mass="64474">MPRSRFVEIDMRAWKPLPENQRLDAYYMHCELSGAKQLRDEANEAQKQHQQDPTLLISAESLSELPATGQQFLAEHDLHQKSAPALLASPQSADVVAPPAEDIAARGVLVTQQPSETTADDPSSPMASSRKGRKKKRRPSTAHPSRRVVPTADDDATPRPQSAPARLVNRPPIKVYATHFEDEVRGPPDVPSARCEPKPGTRRGHHNTVISDEKENPSTMTRFSRVVPFASPDYHEPPAEQRIVSFTGAVLVTLASATPWATVRYTLDGGAVTRFSRIFRHAVEISSHVTLRARSCKRAWLSGEIEIQFVRKVDSKGVRERIMRASNTANLTKLLRRGDKLETTTPRDKTATALLEAIRRRNAVRVRKLLEAGVNPNEPVVDEDKRPCNLLVEACETGDAIIASLLLSHDAPATGAALLAACEARAHQCCRLLLSKGADVETPNAAGRRPLHVACEVGAARCADMLLKAGADVERSAPDGEQPLHTVCRSLGAMPSTAASPCHEKPDHSHCARLLVDGGAKLDSKYKNRRPIQYAVAANAPSVIKLLLDAGSKPLPIPKAKADNKSAARAPARGKARLATPGAHSAAKEKKKRA</sequence>
<organism evidence="7 8">
    <name type="scientific">Chrysophaeum taylorii</name>
    <dbReference type="NCBI Taxonomy" id="2483200"/>
    <lineage>
        <taxon>Eukaryota</taxon>
        <taxon>Sar</taxon>
        <taxon>Stramenopiles</taxon>
        <taxon>Ochrophyta</taxon>
        <taxon>Pelagophyceae</taxon>
        <taxon>Pelagomonadales</taxon>
        <taxon>Pelagomonadaceae</taxon>
        <taxon>Chrysophaeum</taxon>
    </lineage>
</organism>
<dbReference type="AlphaFoldDB" id="A0AAD7XRC1"/>
<feature type="compositionally biased region" description="Polar residues" evidence="5">
    <location>
        <begin position="110"/>
        <end position="127"/>
    </location>
</feature>
<proteinExistence type="inferred from homology"/>
<keyword evidence="8" id="KW-1185">Reference proteome</keyword>
<feature type="repeat" description="ANK" evidence="4">
    <location>
        <begin position="446"/>
        <end position="478"/>
    </location>
</feature>
<evidence type="ECO:0000313" key="7">
    <source>
        <dbReference type="EMBL" id="KAJ8606902.1"/>
    </source>
</evidence>
<dbReference type="PANTHER" id="PTHR24136:SF15">
    <property type="entry name" value="ANK_REP_REGION DOMAIN-CONTAINING PROTEIN"/>
    <property type="match status" value="1"/>
</dbReference>
<name>A0AAD7XRC1_9STRA</name>
<keyword evidence="3 4" id="KW-0040">ANK repeat</keyword>
<evidence type="ECO:0000256" key="3">
    <source>
        <dbReference type="ARBA" id="ARBA00023043"/>
    </source>
</evidence>
<dbReference type="GO" id="GO:0045732">
    <property type="term" value="P:positive regulation of protein catabolic process"/>
    <property type="evidence" value="ECO:0007669"/>
    <property type="project" value="TreeGrafter"/>
</dbReference>
<dbReference type="InterPro" id="IPR051573">
    <property type="entry name" value="Ankyrin-SOCS_box_domain"/>
</dbReference>
<evidence type="ECO:0000256" key="1">
    <source>
        <dbReference type="ARBA" id="ARBA00005949"/>
    </source>
</evidence>
<protein>
    <recommendedName>
        <fullName evidence="6">GH29D-like beta-sandwich domain-containing protein</fullName>
    </recommendedName>
</protein>
<gene>
    <name evidence="7" type="ORF">CTAYLR_008932</name>
</gene>
<dbReference type="Pfam" id="PF13290">
    <property type="entry name" value="CHB_HEX_C_1"/>
    <property type="match status" value="1"/>
</dbReference>
<feature type="domain" description="GH29D-like beta-sandwich" evidence="6">
    <location>
        <begin position="246"/>
        <end position="298"/>
    </location>
</feature>
<keyword evidence="2" id="KW-0677">Repeat</keyword>
<comment type="caution">
    <text evidence="7">The sequence shown here is derived from an EMBL/GenBank/DDBJ whole genome shotgun (WGS) entry which is preliminary data.</text>
</comment>
<dbReference type="Proteomes" id="UP001230188">
    <property type="component" value="Unassembled WGS sequence"/>
</dbReference>
<dbReference type="PROSITE" id="PS50088">
    <property type="entry name" value="ANK_REPEAT"/>
    <property type="match status" value="1"/>
</dbReference>
<dbReference type="PROSITE" id="PS50297">
    <property type="entry name" value="ANK_REP_REGION"/>
    <property type="match status" value="1"/>
</dbReference>
<dbReference type="PANTHER" id="PTHR24136">
    <property type="entry name" value="SOWAH (DROSOPHILA) HOMOLOG"/>
    <property type="match status" value="1"/>
</dbReference>
<dbReference type="InterPro" id="IPR059177">
    <property type="entry name" value="GH29D-like_dom"/>
</dbReference>
<feature type="region of interest" description="Disordered" evidence="5">
    <location>
        <begin position="110"/>
        <end position="219"/>
    </location>
</feature>
<evidence type="ECO:0000256" key="2">
    <source>
        <dbReference type="ARBA" id="ARBA00022737"/>
    </source>
</evidence>
<dbReference type="EMBL" id="JAQMWT010000242">
    <property type="protein sequence ID" value="KAJ8606902.1"/>
    <property type="molecule type" value="Genomic_DNA"/>
</dbReference>
<feature type="region of interest" description="Disordered" evidence="5">
    <location>
        <begin position="555"/>
        <end position="594"/>
    </location>
</feature>